<dbReference type="InterPro" id="IPR014319">
    <property type="entry name" value="Phageshock_PspA"/>
</dbReference>
<evidence type="ECO:0000313" key="4">
    <source>
        <dbReference type="EMBL" id="REL34255.1"/>
    </source>
</evidence>
<comment type="similarity">
    <text evidence="1">Belongs to the PspA/Vipp/IM30 family.</text>
</comment>
<evidence type="ECO:0000313" key="3">
    <source>
        <dbReference type="EMBL" id="REL30834.1"/>
    </source>
</evidence>
<name>A0A3E0U290_9GAMM</name>
<accession>A0A3E0U290</accession>
<dbReference type="Proteomes" id="UP000256899">
    <property type="component" value="Unassembled WGS sequence"/>
</dbReference>
<dbReference type="PANTHER" id="PTHR31088:SF6">
    <property type="entry name" value="PHAGE SHOCK PROTEIN A"/>
    <property type="match status" value="1"/>
</dbReference>
<keyword evidence="5" id="KW-1185">Reference proteome</keyword>
<keyword evidence="2" id="KW-0175">Coiled coil</keyword>
<dbReference type="OrthoDB" id="9779630at2"/>
<dbReference type="EMBL" id="QUOT01000001">
    <property type="protein sequence ID" value="REL30834.1"/>
    <property type="molecule type" value="Genomic_DNA"/>
</dbReference>
<dbReference type="NCBIfam" id="TIGR02977">
    <property type="entry name" value="phageshock_pspA"/>
    <property type="match status" value="1"/>
</dbReference>
<reference evidence="3" key="2">
    <citation type="submission" date="2018-08" db="EMBL/GenBank/DDBJ databases">
        <authorList>
            <person name="Ferrada E.E."/>
            <person name="Latorre B.A."/>
        </authorList>
    </citation>
    <scope>NUCLEOTIDE SEQUENCE</scope>
    <source>
        <strain evidence="3">H3</strain>
    </source>
</reference>
<sequence>MGMFTRFADIINANINSMLDKAEQPEKMIRLIIQEMEETLVEVRSTAAKHIAEQKTINRQVASLEKSAASWQEKAELAISKGRDDLAKSALAEKHKVKQQMVTLQEEADKLEEFLASVQEDGQRLQTKLAEAKRRQEALLLRQESAEVRLKVREKSTQYNIDEAINRFERYQQKIERVEAEVEAYDMTQNQDLDSQFRALENDDNIDQELATLKQKVSNAA</sequence>
<dbReference type="GO" id="GO:0009271">
    <property type="term" value="P:phage shock"/>
    <property type="evidence" value="ECO:0007669"/>
    <property type="project" value="TreeGrafter"/>
</dbReference>
<protein>
    <submittedName>
        <fullName evidence="3">Phage shock protein PspA</fullName>
    </submittedName>
</protein>
<evidence type="ECO:0000313" key="6">
    <source>
        <dbReference type="Proteomes" id="UP000256999"/>
    </source>
</evidence>
<feature type="coiled-coil region" evidence="2">
    <location>
        <begin position="87"/>
        <end position="188"/>
    </location>
</feature>
<evidence type="ECO:0000256" key="1">
    <source>
        <dbReference type="ARBA" id="ARBA00043985"/>
    </source>
</evidence>
<dbReference type="InterPro" id="IPR007157">
    <property type="entry name" value="PspA_VIPP1"/>
</dbReference>
<dbReference type="AlphaFoldDB" id="A0A3E0U290"/>
<dbReference type="Proteomes" id="UP000256999">
    <property type="component" value="Unassembled WGS sequence"/>
</dbReference>
<dbReference type="GO" id="GO:0005829">
    <property type="term" value="C:cytosol"/>
    <property type="evidence" value="ECO:0007669"/>
    <property type="project" value="TreeGrafter"/>
</dbReference>
<gene>
    <name evidence="3" type="primary">pspA</name>
    <name evidence="4" type="ORF">DXX92_02215</name>
    <name evidence="3" type="ORF">DXX94_08940</name>
</gene>
<organism evidence="3 5">
    <name type="scientific">Thalassotalea euphylliae</name>
    <dbReference type="NCBI Taxonomy" id="1655234"/>
    <lineage>
        <taxon>Bacteria</taxon>
        <taxon>Pseudomonadati</taxon>
        <taxon>Pseudomonadota</taxon>
        <taxon>Gammaproteobacteria</taxon>
        <taxon>Alteromonadales</taxon>
        <taxon>Colwelliaceae</taxon>
        <taxon>Thalassotalea</taxon>
    </lineage>
</organism>
<dbReference type="EMBL" id="QUOV01000001">
    <property type="protein sequence ID" value="REL34255.1"/>
    <property type="molecule type" value="Genomic_DNA"/>
</dbReference>
<comment type="caution">
    <text evidence="3">The sequence shown here is derived from an EMBL/GenBank/DDBJ whole genome shotgun (WGS) entry which is preliminary data.</text>
</comment>
<evidence type="ECO:0000313" key="5">
    <source>
        <dbReference type="Proteomes" id="UP000256899"/>
    </source>
</evidence>
<dbReference type="PANTHER" id="PTHR31088">
    <property type="entry name" value="MEMBRANE-ASSOCIATED PROTEIN VIPP1, CHLOROPLASTIC"/>
    <property type="match status" value="1"/>
</dbReference>
<dbReference type="RefSeq" id="WP_115998932.1">
    <property type="nucleotide sequence ID" value="NZ_QUOT01000001.1"/>
</dbReference>
<reference evidence="5 6" key="1">
    <citation type="submission" date="2018-08" db="EMBL/GenBank/DDBJ databases">
        <title>Thalassotalea euphylliae genome.</title>
        <authorList>
            <person name="Summers S."/>
            <person name="Rice S.A."/>
            <person name="Freckelton M.L."/>
            <person name="Nedved B.T."/>
            <person name="Hadfield M.G."/>
        </authorList>
    </citation>
    <scope>NUCLEOTIDE SEQUENCE [LARGE SCALE GENOMIC DNA]</scope>
    <source>
        <strain evidence="4 6">H2</strain>
        <strain evidence="5">H3</strain>
    </source>
</reference>
<proteinExistence type="inferred from homology"/>
<evidence type="ECO:0000256" key="2">
    <source>
        <dbReference type="SAM" id="Coils"/>
    </source>
</evidence>
<dbReference type="Pfam" id="PF04012">
    <property type="entry name" value="PspA_IM30"/>
    <property type="match status" value="1"/>
</dbReference>